<evidence type="ECO:0000313" key="1">
    <source>
        <dbReference type="EMBL" id="QDT45866.1"/>
    </source>
</evidence>
<dbReference type="KEGG" id="gaz:Pan241w_59940"/>
<keyword evidence="2" id="KW-1185">Reference proteome</keyword>
<organism evidence="1 2">
    <name type="scientific">Gimesia alba</name>
    <dbReference type="NCBI Taxonomy" id="2527973"/>
    <lineage>
        <taxon>Bacteria</taxon>
        <taxon>Pseudomonadati</taxon>
        <taxon>Planctomycetota</taxon>
        <taxon>Planctomycetia</taxon>
        <taxon>Planctomycetales</taxon>
        <taxon>Planctomycetaceae</taxon>
        <taxon>Gimesia</taxon>
    </lineage>
</organism>
<gene>
    <name evidence="1" type="ORF">Pan241w_59940</name>
</gene>
<accession>A0A517RPQ9</accession>
<dbReference type="Proteomes" id="UP000317171">
    <property type="component" value="Chromosome"/>
</dbReference>
<proteinExistence type="predicted"/>
<name>A0A517RPQ9_9PLAN</name>
<dbReference type="EMBL" id="CP036269">
    <property type="protein sequence ID" value="QDT45866.1"/>
    <property type="molecule type" value="Genomic_DNA"/>
</dbReference>
<protein>
    <submittedName>
        <fullName evidence="1">Uncharacterized protein</fullName>
    </submittedName>
</protein>
<dbReference type="AlphaFoldDB" id="A0A517RPQ9"/>
<reference evidence="1 2" key="1">
    <citation type="submission" date="2019-02" db="EMBL/GenBank/DDBJ databases">
        <title>Deep-cultivation of Planctomycetes and their phenomic and genomic characterization uncovers novel biology.</title>
        <authorList>
            <person name="Wiegand S."/>
            <person name="Jogler M."/>
            <person name="Boedeker C."/>
            <person name="Pinto D."/>
            <person name="Vollmers J."/>
            <person name="Rivas-Marin E."/>
            <person name="Kohn T."/>
            <person name="Peeters S.H."/>
            <person name="Heuer A."/>
            <person name="Rast P."/>
            <person name="Oberbeckmann S."/>
            <person name="Bunk B."/>
            <person name="Jeske O."/>
            <person name="Meyerdierks A."/>
            <person name="Storesund J.E."/>
            <person name="Kallscheuer N."/>
            <person name="Luecker S."/>
            <person name="Lage O.M."/>
            <person name="Pohl T."/>
            <person name="Merkel B.J."/>
            <person name="Hornburger P."/>
            <person name="Mueller R.-W."/>
            <person name="Bruemmer F."/>
            <person name="Labrenz M."/>
            <person name="Spormann A.M."/>
            <person name="Op den Camp H."/>
            <person name="Overmann J."/>
            <person name="Amann R."/>
            <person name="Jetten M.S.M."/>
            <person name="Mascher T."/>
            <person name="Medema M.H."/>
            <person name="Devos D.P."/>
            <person name="Kaster A.-K."/>
            <person name="Ovreas L."/>
            <person name="Rohde M."/>
            <person name="Galperin M.Y."/>
            <person name="Jogler C."/>
        </authorList>
    </citation>
    <scope>NUCLEOTIDE SEQUENCE [LARGE SCALE GENOMIC DNA]</scope>
    <source>
        <strain evidence="1 2">Pan241w</strain>
    </source>
</reference>
<sequence length="31" mass="3742">MYLIDCRRVIKELLRRQIFILGSSADYLENL</sequence>
<evidence type="ECO:0000313" key="2">
    <source>
        <dbReference type="Proteomes" id="UP000317171"/>
    </source>
</evidence>